<dbReference type="PANTHER" id="PTHR45339:SF1">
    <property type="entry name" value="HYBRID SIGNAL TRANSDUCTION HISTIDINE KINASE J"/>
    <property type="match status" value="1"/>
</dbReference>
<evidence type="ECO:0000313" key="25">
    <source>
        <dbReference type="Proteomes" id="UP000235116"/>
    </source>
</evidence>
<dbReference type="SUPFAM" id="SSF47384">
    <property type="entry name" value="Homodimeric domain of signal transducing histidine kinase"/>
    <property type="match status" value="1"/>
</dbReference>
<dbReference type="InterPro" id="IPR000700">
    <property type="entry name" value="PAS-assoc_C"/>
</dbReference>
<keyword evidence="10" id="KW-0067">ATP-binding</keyword>
<dbReference type="InterPro" id="IPR036641">
    <property type="entry name" value="HPT_dom_sf"/>
</dbReference>
<dbReference type="Gene3D" id="3.30.450.350">
    <property type="entry name" value="CHASE domain"/>
    <property type="match status" value="1"/>
</dbReference>
<protein>
    <recommendedName>
        <fullName evidence="15">Sensory/regulatory protein RpfC</fullName>
        <ecNumber evidence="3">2.7.13.3</ecNumber>
    </recommendedName>
</protein>
<keyword evidence="25" id="KW-1185">Reference proteome</keyword>
<dbReference type="Gene3D" id="3.40.50.2300">
    <property type="match status" value="2"/>
</dbReference>
<dbReference type="KEGG" id="kak:Kalk_16670"/>
<dbReference type="CDD" id="cd16922">
    <property type="entry name" value="HATPase_EvgS-ArcB-TorS-like"/>
    <property type="match status" value="1"/>
</dbReference>
<dbReference type="Pfam" id="PF01627">
    <property type="entry name" value="Hpt"/>
    <property type="match status" value="1"/>
</dbReference>
<evidence type="ECO:0000256" key="11">
    <source>
        <dbReference type="ARBA" id="ARBA00022989"/>
    </source>
</evidence>
<evidence type="ECO:0000256" key="5">
    <source>
        <dbReference type="ARBA" id="ARBA00022553"/>
    </source>
</evidence>
<dbReference type="SMART" id="SM00388">
    <property type="entry name" value="HisKA"/>
    <property type="match status" value="1"/>
</dbReference>
<dbReference type="InterPro" id="IPR029016">
    <property type="entry name" value="GAF-like_dom_sf"/>
</dbReference>
<evidence type="ECO:0000256" key="4">
    <source>
        <dbReference type="ARBA" id="ARBA00022475"/>
    </source>
</evidence>
<dbReference type="PROSITE" id="PS50113">
    <property type="entry name" value="PAC"/>
    <property type="match status" value="2"/>
</dbReference>
<keyword evidence="6" id="KW-0808">Transferase</keyword>
<gene>
    <name evidence="24" type="ORF">Kalk_16670</name>
</gene>
<dbReference type="InterPro" id="IPR011006">
    <property type="entry name" value="CheY-like_superfamily"/>
</dbReference>
<dbReference type="SMART" id="SM00387">
    <property type="entry name" value="HATPase_c"/>
    <property type="match status" value="1"/>
</dbReference>
<dbReference type="InterPro" id="IPR003594">
    <property type="entry name" value="HATPase_dom"/>
</dbReference>
<evidence type="ECO:0000256" key="1">
    <source>
        <dbReference type="ARBA" id="ARBA00000085"/>
    </source>
</evidence>
<evidence type="ECO:0000256" key="14">
    <source>
        <dbReference type="ARBA" id="ARBA00064003"/>
    </source>
</evidence>
<dbReference type="InterPro" id="IPR003018">
    <property type="entry name" value="GAF"/>
</dbReference>
<dbReference type="InterPro" id="IPR001789">
    <property type="entry name" value="Sig_transdc_resp-reg_receiver"/>
</dbReference>
<dbReference type="PRINTS" id="PR00344">
    <property type="entry name" value="BCTRLSENSOR"/>
</dbReference>
<dbReference type="Gene3D" id="3.30.450.40">
    <property type="match status" value="1"/>
</dbReference>
<evidence type="ECO:0000256" key="16">
    <source>
        <dbReference type="PROSITE-ProRule" id="PRU00110"/>
    </source>
</evidence>
<evidence type="ECO:0000256" key="9">
    <source>
        <dbReference type="ARBA" id="ARBA00022777"/>
    </source>
</evidence>
<evidence type="ECO:0000313" key="24">
    <source>
        <dbReference type="EMBL" id="AUM13961.1"/>
    </source>
</evidence>
<dbReference type="EMBL" id="CP022684">
    <property type="protein sequence ID" value="AUM13961.1"/>
    <property type="molecule type" value="Genomic_DNA"/>
</dbReference>
<dbReference type="OrthoDB" id="9810730at2"/>
<dbReference type="Proteomes" id="UP000235116">
    <property type="component" value="Chromosome"/>
</dbReference>
<evidence type="ECO:0000256" key="2">
    <source>
        <dbReference type="ARBA" id="ARBA00004651"/>
    </source>
</evidence>
<feature type="domain" description="Histidine kinase" evidence="19">
    <location>
        <begin position="728"/>
        <end position="948"/>
    </location>
</feature>
<feature type="modified residue" description="4-aspartylphosphate" evidence="17">
    <location>
        <position position="1023"/>
    </location>
</feature>
<comment type="subunit">
    <text evidence="14">At low DSF concentrations, interacts with RpfF.</text>
</comment>
<dbReference type="SMART" id="SM01079">
    <property type="entry name" value="CHASE"/>
    <property type="match status" value="1"/>
</dbReference>
<dbReference type="PANTHER" id="PTHR45339">
    <property type="entry name" value="HYBRID SIGNAL TRANSDUCTION HISTIDINE KINASE J"/>
    <property type="match status" value="1"/>
</dbReference>
<dbReference type="SMART" id="SM00086">
    <property type="entry name" value="PAC"/>
    <property type="match status" value="2"/>
</dbReference>
<dbReference type="GO" id="GO:0005524">
    <property type="term" value="F:ATP binding"/>
    <property type="evidence" value="ECO:0007669"/>
    <property type="project" value="UniProtKB-KW"/>
</dbReference>
<dbReference type="SUPFAM" id="SSF55785">
    <property type="entry name" value="PYP-like sensor domain (PAS domain)"/>
    <property type="match status" value="2"/>
</dbReference>
<dbReference type="InterPro" id="IPR036097">
    <property type="entry name" value="HisK_dim/P_sf"/>
</dbReference>
<dbReference type="PROSITE" id="PS50110">
    <property type="entry name" value="RESPONSE_REGULATORY"/>
    <property type="match status" value="2"/>
</dbReference>
<accession>A0A2K9LP96</accession>
<dbReference type="SMART" id="SM00448">
    <property type="entry name" value="REC"/>
    <property type="match status" value="2"/>
</dbReference>
<dbReference type="Gene3D" id="1.10.287.130">
    <property type="match status" value="1"/>
</dbReference>
<comment type="subcellular location">
    <subcellularLocation>
        <location evidence="2">Cell membrane</location>
        <topology evidence="2">Multi-pass membrane protein</topology>
    </subcellularLocation>
</comment>
<dbReference type="Pfam" id="PF03924">
    <property type="entry name" value="CHASE"/>
    <property type="match status" value="1"/>
</dbReference>
<keyword evidence="5 17" id="KW-0597">Phosphoprotein</keyword>
<dbReference type="SUPFAM" id="SSF55874">
    <property type="entry name" value="ATPase domain of HSP90 chaperone/DNA topoisomerase II/histidine kinase"/>
    <property type="match status" value="1"/>
</dbReference>
<dbReference type="PROSITE" id="PS50839">
    <property type="entry name" value="CHASE"/>
    <property type="match status" value="1"/>
</dbReference>
<name>A0A2K9LP96_9GAMM</name>
<dbReference type="Pfam" id="PF02518">
    <property type="entry name" value="HATPase_c"/>
    <property type="match status" value="1"/>
</dbReference>
<keyword evidence="13 18" id="KW-0472">Membrane</keyword>
<dbReference type="InterPro" id="IPR004358">
    <property type="entry name" value="Sig_transdc_His_kin-like_C"/>
</dbReference>
<evidence type="ECO:0000256" key="15">
    <source>
        <dbReference type="ARBA" id="ARBA00068150"/>
    </source>
</evidence>
<evidence type="ECO:0000256" key="18">
    <source>
        <dbReference type="SAM" id="Phobius"/>
    </source>
</evidence>
<keyword evidence="9" id="KW-0418">Kinase</keyword>
<dbReference type="NCBIfam" id="TIGR00229">
    <property type="entry name" value="sensory_box"/>
    <property type="match status" value="2"/>
</dbReference>
<evidence type="ECO:0000256" key="17">
    <source>
        <dbReference type="PROSITE-ProRule" id="PRU00169"/>
    </source>
</evidence>
<evidence type="ECO:0000256" key="7">
    <source>
        <dbReference type="ARBA" id="ARBA00022692"/>
    </source>
</evidence>
<evidence type="ECO:0000259" key="22">
    <source>
        <dbReference type="PROSITE" id="PS50839"/>
    </source>
</evidence>
<reference evidence="25" key="1">
    <citation type="submission" date="2017-08" db="EMBL/GenBank/DDBJ databases">
        <title>Direct submision.</title>
        <authorList>
            <person name="Kim S.-J."/>
            <person name="Rhee S.-K."/>
        </authorList>
    </citation>
    <scope>NUCLEOTIDE SEQUENCE [LARGE SCALE GENOMIC DNA]</scope>
    <source>
        <strain evidence="25">GI5</strain>
    </source>
</reference>
<evidence type="ECO:0000256" key="6">
    <source>
        <dbReference type="ARBA" id="ARBA00022679"/>
    </source>
</evidence>
<evidence type="ECO:0000259" key="23">
    <source>
        <dbReference type="PROSITE" id="PS50894"/>
    </source>
</evidence>
<evidence type="ECO:0000259" key="19">
    <source>
        <dbReference type="PROSITE" id="PS50109"/>
    </source>
</evidence>
<keyword evidence="7 18" id="KW-0812">Transmembrane</keyword>
<feature type="domain" description="PAC" evidence="21">
    <location>
        <begin position="344"/>
        <end position="395"/>
    </location>
</feature>
<dbReference type="Gene3D" id="3.30.450.20">
    <property type="entry name" value="PAS domain"/>
    <property type="match status" value="2"/>
</dbReference>
<feature type="modified residue" description="4-aspartylphosphate" evidence="17">
    <location>
        <position position="1180"/>
    </location>
</feature>
<dbReference type="CDD" id="cd00088">
    <property type="entry name" value="HPT"/>
    <property type="match status" value="1"/>
</dbReference>
<dbReference type="PROSITE" id="PS50109">
    <property type="entry name" value="HIS_KIN"/>
    <property type="match status" value="1"/>
</dbReference>
<dbReference type="GO" id="GO:0000155">
    <property type="term" value="F:phosphorelay sensor kinase activity"/>
    <property type="evidence" value="ECO:0007669"/>
    <property type="project" value="InterPro"/>
</dbReference>
<dbReference type="InterPro" id="IPR001610">
    <property type="entry name" value="PAC"/>
</dbReference>
<evidence type="ECO:0000256" key="8">
    <source>
        <dbReference type="ARBA" id="ARBA00022741"/>
    </source>
</evidence>
<feature type="modified residue" description="Phosphohistidine" evidence="16">
    <location>
        <position position="1331"/>
    </location>
</feature>
<evidence type="ECO:0000256" key="12">
    <source>
        <dbReference type="ARBA" id="ARBA00023012"/>
    </source>
</evidence>
<dbReference type="SMART" id="SM00091">
    <property type="entry name" value="PAS"/>
    <property type="match status" value="2"/>
</dbReference>
<dbReference type="CDD" id="cd00082">
    <property type="entry name" value="HisKA"/>
    <property type="match status" value="1"/>
</dbReference>
<dbReference type="RefSeq" id="WP_101895336.1">
    <property type="nucleotide sequence ID" value="NZ_CP022684.1"/>
</dbReference>
<evidence type="ECO:0000259" key="20">
    <source>
        <dbReference type="PROSITE" id="PS50110"/>
    </source>
</evidence>
<keyword evidence="12" id="KW-0902">Two-component regulatory system</keyword>
<dbReference type="CDD" id="cd17546">
    <property type="entry name" value="REC_hyHK_CKI1_RcsC-like"/>
    <property type="match status" value="1"/>
</dbReference>
<dbReference type="Pfam" id="PF13185">
    <property type="entry name" value="GAF_2"/>
    <property type="match status" value="1"/>
</dbReference>
<dbReference type="InterPro" id="IPR042240">
    <property type="entry name" value="CHASE_sf"/>
</dbReference>
<dbReference type="CDD" id="cd00130">
    <property type="entry name" value="PAS"/>
    <property type="match status" value="1"/>
</dbReference>
<dbReference type="InterPro" id="IPR005467">
    <property type="entry name" value="His_kinase_dom"/>
</dbReference>
<dbReference type="SUPFAM" id="SSF47226">
    <property type="entry name" value="Histidine-containing phosphotransfer domain, HPT domain"/>
    <property type="match status" value="1"/>
</dbReference>
<dbReference type="FunFam" id="1.10.287.130:FF:000002">
    <property type="entry name" value="Two-component osmosensing histidine kinase"/>
    <property type="match status" value="1"/>
</dbReference>
<dbReference type="Pfam" id="PF13426">
    <property type="entry name" value="PAS_9"/>
    <property type="match status" value="1"/>
</dbReference>
<organism evidence="24 25">
    <name type="scientific">Ketobacter alkanivorans</name>
    <dbReference type="NCBI Taxonomy" id="1917421"/>
    <lineage>
        <taxon>Bacteria</taxon>
        <taxon>Pseudomonadati</taxon>
        <taxon>Pseudomonadota</taxon>
        <taxon>Gammaproteobacteria</taxon>
        <taxon>Pseudomonadales</taxon>
        <taxon>Ketobacteraceae</taxon>
        <taxon>Ketobacter</taxon>
    </lineage>
</organism>
<evidence type="ECO:0000256" key="3">
    <source>
        <dbReference type="ARBA" id="ARBA00012438"/>
    </source>
</evidence>
<evidence type="ECO:0000256" key="13">
    <source>
        <dbReference type="ARBA" id="ARBA00023136"/>
    </source>
</evidence>
<dbReference type="Pfam" id="PF00512">
    <property type="entry name" value="HisKA"/>
    <property type="match status" value="1"/>
</dbReference>
<feature type="domain" description="HPt" evidence="23">
    <location>
        <begin position="1292"/>
        <end position="1385"/>
    </location>
</feature>
<sequence>MIATGLFIDRLNNQTENEHLRNEILSKISVLRARLEGDINSNLQTVQGMVAIISVEPDITQSRFGAYASILLQDRPLLKNIGGAPDMVIRYIYPLQGNEGALGLNLGKNPVQRQAAMSARDSKDMVIAGPLKLVQGGNGIIGRIPVFVEQNGQRTFWGLVSAVIDADLLFKRNGLLDAEVPYAISIRGKDGLGAKGAVFFGAAELFDQNPVLATISLPAGHWEIAAAPKNGWPAHAKNANALRATLVVIGSLICLVFFILTYLYQRRQIDNRRLRALVELSPIGIALNEFSTGKFIEINDALSRPTGYTKKELLALDYWDITPRDYEEQEAAQLESLNSTGRYGPYEKEYIRKDGSRFPVVLNGILLRESNGHEYIWSIIEDITERKQAEEKLANQQEVLEQMSKQARIGAWEANLEKNTLYWSPMCKLIQGVAPEYEPTPEDGIRYFEEGAHQNAMQKAIELCRTQQQPWKLESKIITADGNEVWVCSIGQGEFKNGTCTRLFGSLQDITERKLNEQRLAQTHNELEHQMSLLRAIERAQSTFIANENYLQTFDNLLSNVLTLTDSQYGFVGEIHYNSASQPFLKIRSISNVALDEKSDEFYEGLLKDGTEFRNLEPLFERALTSLQPVISNTPKEDSPNGHPALHSFLGIPITRNGKGIAMVGLANRGSGYNQKMVKWLDPLMMTIGQLIEGYRNQQARNQAEKDLVAAKDAAEAATQAKSDFLATMSHEIRTPMNGVLGMLNLLQRTKLDSDQLRRLQLAMSSAESLLLLINDILDFSKVDAGKLDIEVLDFDLRAMLGDFSESMALKAQEKGLELILDLRGIQVSMVKGDPGRVRQIFTNLVGNAIKFTPQGEILVRCNITQQNDKLRFESSVQDTGIGIPTNKISNLFSPFTQVDASTTRQYGGTGLGLAICKQLVNKMGGDISATSTPNQGSRFEFHILLEPSDMAKQVIPELDTTSLKVLVVDDNSTNREVLHDQLQLWGITVAQASSGTEALACCEDRLTRTPEQQPPFDIAILDMGMPGMNGAQLAEKLKADPRLVKMQLVMMTSMAHRGDARYFEKLGFSAYFPKPVTTQDLFIALSVISKQSESNERRPLLTRHSLKALRDNHQQAIVPDWPQKARILLVEDNSINVEVAKMILNELGLNADVAGNGLEAIQTLATAPQPEPYTLILMDCQMPELDGYETTRRIRAGSAGEHNNNIPIIAMTANAMKGDREKCIQAGMNDYLSKPISSDALLRKLKLWILDETQDSAFQCEQPDESANSDHQPSDESIWDEVAALSMVKQRQDRLQLLLESFMNHVPPHLDNLSCAVQEHNTSQSQYLAHTIKGSAGQMKASQLEQACAAMEYAASIADTDKMKALLPAVLENAQVVLNRFNSWLDSRD</sequence>
<dbReference type="InterPro" id="IPR000014">
    <property type="entry name" value="PAS"/>
</dbReference>
<proteinExistence type="predicted"/>
<dbReference type="SUPFAM" id="SSF52172">
    <property type="entry name" value="CheY-like"/>
    <property type="match status" value="2"/>
</dbReference>
<feature type="domain" description="Response regulatory" evidence="20">
    <location>
        <begin position="1127"/>
        <end position="1250"/>
    </location>
</feature>
<comment type="catalytic activity">
    <reaction evidence="1">
        <text>ATP + protein L-histidine = ADP + protein N-phospho-L-histidine.</text>
        <dbReference type="EC" id="2.7.13.3"/>
    </reaction>
</comment>
<feature type="domain" description="CHASE" evidence="22">
    <location>
        <begin position="85"/>
        <end position="225"/>
    </location>
</feature>
<feature type="domain" description="Response regulatory" evidence="20">
    <location>
        <begin position="965"/>
        <end position="1090"/>
    </location>
</feature>
<keyword evidence="4" id="KW-1003">Cell membrane</keyword>
<dbReference type="InterPro" id="IPR003661">
    <property type="entry name" value="HisK_dim/P_dom"/>
</dbReference>
<evidence type="ECO:0000259" key="21">
    <source>
        <dbReference type="PROSITE" id="PS50113"/>
    </source>
</evidence>
<dbReference type="Pfam" id="PF00072">
    <property type="entry name" value="Response_reg"/>
    <property type="match status" value="2"/>
</dbReference>
<keyword evidence="11 18" id="KW-1133">Transmembrane helix</keyword>
<dbReference type="PROSITE" id="PS50894">
    <property type="entry name" value="HPT"/>
    <property type="match status" value="1"/>
</dbReference>
<feature type="transmembrane region" description="Helical" evidence="18">
    <location>
        <begin position="244"/>
        <end position="264"/>
    </location>
</feature>
<evidence type="ECO:0000256" key="10">
    <source>
        <dbReference type="ARBA" id="ARBA00022840"/>
    </source>
</evidence>
<dbReference type="InterPro" id="IPR036890">
    <property type="entry name" value="HATPase_C_sf"/>
</dbReference>
<dbReference type="GO" id="GO:0005886">
    <property type="term" value="C:plasma membrane"/>
    <property type="evidence" value="ECO:0007669"/>
    <property type="project" value="UniProtKB-SubCell"/>
</dbReference>
<dbReference type="FunFam" id="3.30.565.10:FF:000010">
    <property type="entry name" value="Sensor histidine kinase RcsC"/>
    <property type="match status" value="1"/>
</dbReference>
<dbReference type="InterPro" id="IPR006189">
    <property type="entry name" value="CHASE_dom"/>
</dbReference>
<dbReference type="Gene3D" id="2.10.70.100">
    <property type="match status" value="1"/>
</dbReference>
<dbReference type="InterPro" id="IPR035965">
    <property type="entry name" value="PAS-like_dom_sf"/>
</dbReference>
<dbReference type="InterPro" id="IPR008207">
    <property type="entry name" value="Sig_transdc_His_kin_Hpt_dom"/>
</dbReference>
<keyword evidence="8" id="KW-0547">Nucleotide-binding</keyword>
<feature type="domain" description="PAC" evidence="21">
    <location>
        <begin position="471"/>
        <end position="522"/>
    </location>
</feature>
<dbReference type="Gene3D" id="3.30.565.10">
    <property type="entry name" value="Histidine kinase-like ATPase, C-terminal domain"/>
    <property type="match status" value="1"/>
</dbReference>
<dbReference type="EC" id="2.7.13.3" evidence="3"/>
<dbReference type="Gene3D" id="1.20.120.160">
    <property type="entry name" value="HPT domain"/>
    <property type="match status" value="1"/>
</dbReference>